<dbReference type="PANTHER" id="PTHR34095">
    <property type="entry name" value="39S RIBOSOMAL PROTEIN L55, MITOCHONDRIAL"/>
    <property type="match status" value="1"/>
</dbReference>
<dbReference type="EMBL" id="CAJHNH020003912">
    <property type="protein sequence ID" value="CAG5130247.1"/>
    <property type="molecule type" value="Genomic_DNA"/>
</dbReference>
<dbReference type="GO" id="GO:0005762">
    <property type="term" value="C:mitochondrial large ribosomal subunit"/>
    <property type="evidence" value="ECO:0007669"/>
    <property type="project" value="InterPro"/>
</dbReference>
<evidence type="ECO:0000313" key="1">
    <source>
        <dbReference type="EMBL" id="CAG5130247.1"/>
    </source>
</evidence>
<comment type="caution">
    <text evidence="1">The sequence shown here is derived from an EMBL/GenBank/DDBJ whole genome shotgun (WGS) entry which is preliminary data.</text>
</comment>
<dbReference type="Pfam" id="PF09776">
    <property type="entry name" value="Mitoc_L55"/>
    <property type="match status" value="1"/>
</dbReference>
<protein>
    <recommendedName>
        <fullName evidence="3">Mitochondrial ribosomal protein L55</fullName>
    </recommendedName>
</protein>
<reference evidence="1" key="1">
    <citation type="submission" date="2021-04" db="EMBL/GenBank/DDBJ databases">
        <authorList>
            <consortium name="Molecular Ecology Group"/>
        </authorList>
    </citation>
    <scope>NUCLEOTIDE SEQUENCE</scope>
</reference>
<dbReference type="InterPro" id="IPR018615">
    <property type="entry name" value="Ribosomal_mL55"/>
</dbReference>
<proteinExistence type="predicted"/>
<organism evidence="1 2">
    <name type="scientific">Candidula unifasciata</name>
    <dbReference type="NCBI Taxonomy" id="100452"/>
    <lineage>
        <taxon>Eukaryota</taxon>
        <taxon>Metazoa</taxon>
        <taxon>Spiralia</taxon>
        <taxon>Lophotrochozoa</taxon>
        <taxon>Mollusca</taxon>
        <taxon>Gastropoda</taxon>
        <taxon>Heterobranchia</taxon>
        <taxon>Euthyneura</taxon>
        <taxon>Panpulmonata</taxon>
        <taxon>Eupulmonata</taxon>
        <taxon>Stylommatophora</taxon>
        <taxon>Helicina</taxon>
        <taxon>Helicoidea</taxon>
        <taxon>Geomitridae</taxon>
        <taxon>Candidula</taxon>
    </lineage>
</organism>
<dbReference type="GO" id="GO:0003735">
    <property type="term" value="F:structural constituent of ribosome"/>
    <property type="evidence" value="ECO:0007669"/>
    <property type="project" value="InterPro"/>
</dbReference>
<evidence type="ECO:0008006" key="3">
    <source>
        <dbReference type="Google" id="ProtNLM"/>
    </source>
</evidence>
<sequence length="125" mass="14299">MAAPIRVLRCFMPSGFAFLSTARTPTTEFLSCIRNTSTAIAVTTVKRSVYPRLYPTVLVFPDGSTLNIQYRDPRKIVKLPVDFSKLSEAEKRQVLLSRKPKQKLEKIEDFGESIDISEYSKYFNQ</sequence>
<dbReference type="GO" id="GO:0006412">
    <property type="term" value="P:translation"/>
    <property type="evidence" value="ECO:0007669"/>
    <property type="project" value="TreeGrafter"/>
</dbReference>
<accession>A0A8S3ZL60</accession>
<evidence type="ECO:0000313" key="2">
    <source>
        <dbReference type="Proteomes" id="UP000678393"/>
    </source>
</evidence>
<dbReference type="Proteomes" id="UP000678393">
    <property type="component" value="Unassembled WGS sequence"/>
</dbReference>
<dbReference type="InterPro" id="IPR044884">
    <property type="entry name" value="Ribosomal_mL55_sf"/>
</dbReference>
<dbReference type="PANTHER" id="PTHR34095:SF1">
    <property type="entry name" value="LARGE RIBOSOMAL SUBUNIT PROTEIN ML55"/>
    <property type="match status" value="1"/>
</dbReference>
<name>A0A8S3ZL60_9EUPU</name>
<keyword evidence="2" id="KW-1185">Reference proteome</keyword>
<dbReference type="OrthoDB" id="9986315at2759"/>
<dbReference type="AlphaFoldDB" id="A0A8S3ZL60"/>
<gene>
    <name evidence="1" type="ORF">CUNI_LOCUS15805</name>
</gene>
<dbReference type="Gene3D" id="6.20.130.20">
    <property type="entry name" value="Mitochondrial ribosomal protein L55"/>
    <property type="match status" value="1"/>
</dbReference>